<sequence length="344" mass="37071">MSTAQEMSGSPAAMAIVSTPSTIATTTSEASSPPHLSEIEDVGYDHIPAASRSIIDGHTTGISSTEASSPDTMACQSPLATAHASETSSSQGRYDNTVNEYDLVKEASRAKGQKSRTVCVAIPVNRKDGTVLMVTSRKHDTKWIFPKGGHETGETYAEAAVREAWEEAGTSPKLVLTEPEVYTASSVSGNGQREIHYHIFEMSVTPEDLCQDWPEASQRYREFVTIPKALERCAAWANEKNTKTELVVGFRKTRVYQEWFAASQQNTTDSTNSDATPASLSPTSLSKAPTCDGSTIHPRGADNGDLIEVKKRRGVGTDAGDATEPQQPGLLKKVLNLVHPTKSQ</sequence>
<dbReference type="GO" id="GO:0005634">
    <property type="term" value="C:nucleus"/>
    <property type="evidence" value="ECO:0007669"/>
    <property type="project" value="TreeGrafter"/>
</dbReference>
<dbReference type="GO" id="GO:0046872">
    <property type="term" value="F:metal ion binding"/>
    <property type="evidence" value="ECO:0007669"/>
    <property type="project" value="UniProtKB-KW"/>
</dbReference>
<dbReference type="GO" id="GO:0016462">
    <property type="term" value="F:pyrophosphatase activity"/>
    <property type="evidence" value="ECO:0007669"/>
    <property type="project" value="InterPro"/>
</dbReference>
<gene>
    <name evidence="7" type="ORF">NliqN6_2033</name>
</gene>
<dbReference type="InterPro" id="IPR000086">
    <property type="entry name" value="NUDIX_hydrolase_dom"/>
</dbReference>
<feature type="compositionally biased region" description="Polar residues" evidence="5">
    <location>
        <begin position="60"/>
        <end position="94"/>
    </location>
</feature>
<evidence type="ECO:0000256" key="5">
    <source>
        <dbReference type="SAM" id="MobiDB-lite"/>
    </source>
</evidence>
<dbReference type="PANTHER" id="PTHR12629:SF0">
    <property type="entry name" value="DIPHOSPHOINOSITOL-POLYPHOSPHATE DIPHOSPHATASE"/>
    <property type="match status" value="1"/>
</dbReference>
<dbReference type="AlphaFoldDB" id="A0A8H3YFF2"/>
<name>A0A8H3YFF2_9TREE</name>
<dbReference type="Gene3D" id="3.90.79.10">
    <property type="entry name" value="Nucleoside Triphosphate Pyrophosphohydrolase"/>
    <property type="match status" value="1"/>
</dbReference>
<dbReference type="PANTHER" id="PTHR12629">
    <property type="entry name" value="DIPHOSPHOINOSITOL POLYPHOSPHATE PHOSPHOHYDROLASE"/>
    <property type="match status" value="1"/>
</dbReference>
<protein>
    <recommendedName>
        <fullName evidence="6">Nudix hydrolase domain-containing protein</fullName>
    </recommendedName>
</protein>
<dbReference type="EMBL" id="BLZA01000013">
    <property type="protein sequence ID" value="GHJ85631.1"/>
    <property type="molecule type" value="Genomic_DNA"/>
</dbReference>
<dbReference type="InterPro" id="IPR020084">
    <property type="entry name" value="NUDIX_hydrolase_CS"/>
</dbReference>
<dbReference type="CDD" id="cd04666">
    <property type="entry name" value="NUDIX_DIPP2_like_Nudt4"/>
    <property type="match status" value="1"/>
</dbReference>
<evidence type="ECO:0000313" key="7">
    <source>
        <dbReference type="EMBL" id="GHJ85631.1"/>
    </source>
</evidence>
<comment type="caution">
    <text evidence="7">The sequence shown here is derived from an EMBL/GenBank/DDBJ whole genome shotgun (WGS) entry which is preliminary data.</text>
</comment>
<organism evidence="7 8">
    <name type="scientific">Naganishia liquefaciens</name>
    <dbReference type="NCBI Taxonomy" id="104408"/>
    <lineage>
        <taxon>Eukaryota</taxon>
        <taxon>Fungi</taxon>
        <taxon>Dikarya</taxon>
        <taxon>Basidiomycota</taxon>
        <taxon>Agaricomycotina</taxon>
        <taxon>Tremellomycetes</taxon>
        <taxon>Filobasidiales</taxon>
        <taxon>Filobasidiaceae</taxon>
        <taxon>Naganishia</taxon>
    </lineage>
</organism>
<keyword evidence="4" id="KW-0460">Magnesium</keyword>
<keyword evidence="8" id="KW-1185">Reference proteome</keyword>
<keyword evidence="2" id="KW-0479">Metal-binding</keyword>
<proteinExistence type="predicted"/>
<feature type="compositionally biased region" description="Polar residues" evidence="5">
    <location>
        <begin position="265"/>
        <end position="287"/>
    </location>
</feature>
<dbReference type="OrthoDB" id="2589879at2759"/>
<evidence type="ECO:0000256" key="2">
    <source>
        <dbReference type="ARBA" id="ARBA00022723"/>
    </source>
</evidence>
<dbReference type="SUPFAM" id="SSF55811">
    <property type="entry name" value="Nudix"/>
    <property type="match status" value="1"/>
</dbReference>
<evidence type="ECO:0000256" key="4">
    <source>
        <dbReference type="ARBA" id="ARBA00022842"/>
    </source>
</evidence>
<feature type="region of interest" description="Disordered" evidence="5">
    <location>
        <begin position="59"/>
        <end position="94"/>
    </location>
</feature>
<dbReference type="Proteomes" id="UP000620104">
    <property type="component" value="Unassembled WGS sequence"/>
</dbReference>
<keyword evidence="3" id="KW-0378">Hydrolase</keyword>
<evidence type="ECO:0000256" key="1">
    <source>
        <dbReference type="ARBA" id="ARBA00001946"/>
    </source>
</evidence>
<accession>A0A8H3YFF2</accession>
<comment type="cofactor">
    <cofactor evidence="1">
        <name>Mg(2+)</name>
        <dbReference type="ChEBI" id="CHEBI:18420"/>
    </cofactor>
</comment>
<reference evidence="7" key="1">
    <citation type="submission" date="2020-07" db="EMBL/GenBank/DDBJ databases">
        <title>Draft Genome Sequence of a Deep-Sea Yeast, Naganishia (Cryptococcus) liquefaciens strain N6.</title>
        <authorList>
            <person name="Han Y.W."/>
            <person name="Kajitani R."/>
            <person name="Morimoto H."/>
            <person name="Parhat M."/>
            <person name="Tsubouchi H."/>
            <person name="Bakenova O."/>
            <person name="Ogata M."/>
            <person name="Argunhan B."/>
            <person name="Aoki R."/>
            <person name="Kajiwara S."/>
            <person name="Itoh T."/>
            <person name="Iwasaki H."/>
        </authorList>
    </citation>
    <scope>NUCLEOTIDE SEQUENCE</scope>
    <source>
        <strain evidence="7">N6</strain>
    </source>
</reference>
<dbReference type="InterPro" id="IPR015797">
    <property type="entry name" value="NUDIX_hydrolase-like_dom_sf"/>
</dbReference>
<evidence type="ECO:0000313" key="8">
    <source>
        <dbReference type="Proteomes" id="UP000620104"/>
    </source>
</evidence>
<feature type="domain" description="Nudix hydrolase" evidence="6">
    <location>
        <begin position="114"/>
        <end position="246"/>
    </location>
</feature>
<dbReference type="PROSITE" id="PS51462">
    <property type="entry name" value="NUDIX"/>
    <property type="match status" value="1"/>
</dbReference>
<dbReference type="Pfam" id="PF00293">
    <property type="entry name" value="NUDIX"/>
    <property type="match status" value="1"/>
</dbReference>
<evidence type="ECO:0000256" key="3">
    <source>
        <dbReference type="ARBA" id="ARBA00022801"/>
    </source>
</evidence>
<dbReference type="GO" id="GO:0005737">
    <property type="term" value="C:cytoplasm"/>
    <property type="evidence" value="ECO:0007669"/>
    <property type="project" value="TreeGrafter"/>
</dbReference>
<evidence type="ECO:0000259" key="6">
    <source>
        <dbReference type="PROSITE" id="PS51462"/>
    </source>
</evidence>
<dbReference type="InterPro" id="IPR047198">
    <property type="entry name" value="DDP-like_NUDIX"/>
</dbReference>
<dbReference type="PROSITE" id="PS00893">
    <property type="entry name" value="NUDIX_BOX"/>
    <property type="match status" value="1"/>
</dbReference>
<feature type="region of interest" description="Disordered" evidence="5">
    <location>
        <begin position="265"/>
        <end position="344"/>
    </location>
</feature>